<reference evidence="7" key="1">
    <citation type="submission" date="2025-08" db="UniProtKB">
        <authorList>
            <consortium name="RefSeq"/>
        </authorList>
    </citation>
    <scope>IDENTIFICATION</scope>
    <source>
        <tissue evidence="7">Fruit stalk</tissue>
    </source>
</reference>
<accession>A0A6P5YGY0</accession>
<keyword evidence="2" id="KW-0694">RNA-binding</keyword>
<proteinExistence type="predicted"/>
<evidence type="ECO:0000313" key="7">
    <source>
        <dbReference type="RefSeq" id="XP_022739693.1"/>
    </source>
</evidence>
<organism evidence="6 7">
    <name type="scientific">Durio zibethinus</name>
    <name type="common">Durian</name>
    <dbReference type="NCBI Taxonomy" id="66656"/>
    <lineage>
        <taxon>Eukaryota</taxon>
        <taxon>Viridiplantae</taxon>
        <taxon>Streptophyta</taxon>
        <taxon>Embryophyta</taxon>
        <taxon>Tracheophyta</taxon>
        <taxon>Spermatophyta</taxon>
        <taxon>Magnoliopsida</taxon>
        <taxon>eudicotyledons</taxon>
        <taxon>Gunneridae</taxon>
        <taxon>Pentapetalae</taxon>
        <taxon>rosids</taxon>
        <taxon>malvids</taxon>
        <taxon>Malvales</taxon>
        <taxon>Malvaceae</taxon>
        <taxon>Helicteroideae</taxon>
        <taxon>Durio</taxon>
    </lineage>
</organism>
<feature type="transmembrane region" description="Helical" evidence="4">
    <location>
        <begin position="12"/>
        <end position="32"/>
    </location>
</feature>
<feature type="domain" description="K Homology" evidence="5">
    <location>
        <begin position="91"/>
        <end position="174"/>
    </location>
</feature>
<feature type="domain" description="K Homology" evidence="5">
    <location>
        <begin position="338"/>
        <end position="414"/>
    </location>
</feature>
<keyword evidence="1" id="KW-0677">Repeat</keyword>
<dbReference type="PANTHER" id="PTHR10288">
    <property type="entry name" value="KH DOMAIN CONTAINING RNA BINDING PROTEIN"/>
    <property type="match status" value="1"/>
</dbReference>
<dbReference type="Proteomes" id="UP000515121">
    <property type="component" value="Unplaced"/>
</dbReference>
<name>A0A6P5YGY0_DURZI</name>
<evidence type="ECO:0000256" key="1">
    <source>
        <dbReference type="ARBA" id="ARBA00022737"/>
    </source>
</evidence>
<dbReference type="RefSeq" id="XP_022739693.1">
    <property type="nucleotide sequence ID" value="XM_022883958.1"/>
</dbReference>
<dbReference type="AlphaFoldDB" id="A0A6P5YGY0"/>
<feature type="compositionally biased region" description="Low complexity" evidence="3">
    <location>
        <begin position="42"/>
        <end position="52"/>
    </location>
</feature>
<keyword evidence="4" id="KW-0472">Membrane</keyword>
<dbReference type="CDD" id="cd22462">
    <property type="entry name" value="KH-I_HEN4_like_rpt5"/>
    <property type="match status" value="1"/>
</dbReference>
<keyword evidence="4" id="KW-0812">Transmembrane</keyword>
<evidence type="ECO:0000256" key="2">
    <source>
        <dbReference type="PROSITE-ProRule" id="PRU00117"/>
    </source>
</evidence>
<feature type="domain" description="K Homology" evidence="5">
    <location>
        <begin position="699"/>
        <end position="769"/>
    </location>
</feature>
<dbReference type="OrthoDB" id="442947at2759"/>
<dbReference type="GeneID" id="111291860"/>
<feature type="compositionally biased region" description="Basic residues" evidence="3">
    <location>
        <begin position="60"/>
        <end position="69"/>
    </location>
</feature>
<dbReference type="Gene3D" id="3.30.1370.10">
    <property type="entry name" value="K Homology domain, type 1"/>
    <property type="match status" value="5"/>
</dbReference>
<keyword evidence="6" id="KW-1185">Reference proteome</keyword>
<dbReference type="SMART" id="SM00322">
    <property type="entry name" value="KH"/>
    <property type="match status" value="5"/>
</dbReference>
<dbReference type="GO" id="GO:0003723">
    <property type="term" value="F:RNA binding"/>
    <property type="evidence" value="ECO:0007669"/>
    <property type="project" value="UniProtKB-UniRule"/>
</dbReference>
<gene>
    <name evidence="7" type="primary">LOC111291860</name>
</gene>
<sequence length="779" mass="83531">MKFFLKKCTTKLLLLAFLYYRSGTLLPLIPLLRTPGFPYSQSQLSDSPSESPNPVTCTPGKKKEKKKKMQNPYSYRKGRQGPPPMIFPLPGQVSFRIICHVSSIGGVIGNSGAVVSQLRRETSSRIHCEESVRGSAHRVILIVGSGSIERRFSLGEGGECHVSCAQEAMIKVFERVWEVEAEREWGNACDGEEEEAFCGLLADTTLIGAVVGKGGKNIVRMRTESGAKIRILPPPLCGRKNDQLIQITGGTLAVKKALVAVSGCLQACPSLDREPKPMSTPTEQPSRGTSPDAHEEFFPNLSSLLPPMPANSSIGASNAHLPSLDADCDSKLDSNGTQEVVFRMLCSNGAAGAIIGKRGAIVRSLQNQTGASIIFAPPIIKYGERVVTISALENLESWYSPAQNAVVLVFARSVEADILKGLPSGLSKGTVVTVRLLVASDLVSCLKDKGGRVLSEIVEVNCADVQILDEELSLDHSPENVVQITGDYKSVQNAIFQVTSRLRDNLLPSEVLNEIRVRNCCGEVREIGPPQVHQPTRLTLDNDQGSNLAQRMHPGHSENTSGSLPVKLQPQQTAGNGHTVGIQGVERCSTTFGGSLDLERSLDYLHPHEVLNEMGGRSPYKGGSENTFSGLLQCLDTSLDSDQENALTRAMGKIGLSDSVGCPSKSQLLETVSRGHGLANADSKGGVELESGKRSVIVKNTSVEIIVPEDVFGSIYGKNGCNLARLKEISGAKVEVQDPCPGESEGTVFISGTPDQTLVAQSLLQAFIKPNHLSPSPDS</sequence>
<feature type="region of interest" description="Disordered" evidence="3">
    <location>
        <begin position="42"/>
        <end position="80"/>
    </location>
</feature>
<feature type="compositionally biased region" description="Polar residues" evidence="3">
    <location>
        <begin position="279"/>
        <end position="289"/>
    </location>
</feature>
<dbReference type="InterPro" id="IPR004087">
    <property type="entry name" value="KH_dom"/>
</dbReference>
<dbReference type="KEGG" id="dzi:111291860"/>
<feature type="domain" description="K Homology" evidence="5">
    <location>
        <begin position="194"/>
        <end position="266"/>
    </location>
</feature>
<feature type="region of interest" description="Disordered" evidence="3">
    <location>
        <begin position="271"/>
        <end position="301"/>
    </location>
</feature>
<dbReference type="CDD" id="cd22459">
    <property type="entry name" value="KH-I_PEPPER_rpt1_like"/>
    <property type="match status" value="1"/>
</dbReference>
<keyword evidence="4" id="KW-1133">Transmembrane helix</keyword>
<protein>
    <submittedName>
        <fullName evidence="7">KH domain-containing protein HEN4-like isoform X1</fullName>
    </submittedName>
</protein>
<evidence type="ECO:0000256" key="4">
    <source>
        <dbReference type="SAM" id="Phobius"/>
    </source>
</evidence>
<dbReference type="InterPro" id="IPR004088">
    <property type="entry name" value="KH_dom_type_1"/>
</dbReference>
<feature type="domain" description="K Homology" evidence="5">
    <location>
        <begin position="430"/>
        <end position="503"/>
    </location>
</feature>
<evidence type="ECO:0000256" key="3">
    <source>
        <dbReference type="SAM" id="MobiDB-lite"/>
    </source>
</evidence>
<dbReference type="SUPFAM" id="SSF54791">
    <property type="entry name" value="Eukaryotic type KH-domain (KH-domain type I)"/>
    <property type="match status" value="5"/>
</dbReference>
<evidence type="ECO:0000313" key="6">
    <source>
        <dbReference type="Proteomes" id="UP000515121"/>
    </source>
</evidence>
<dbReference type="Pfam" id="PF00013">
    <property type="entry name" value="KH_1"/>
    <property type="match status" value="5"/>
</dbReference>
<dbReference type="PROSITE" id="PS50084">
    <property type="entry name" value="KH_TYPE_1"/>
    <property type="match status" value="5"/>
</dbReference>
<evidence type="ECO:0000259" key="5">
    <source>
        <dbReference type="SMART" id="SM00322"/>
    </source>
</evidence>
<dbReference type="InterPro" id="IPR036612">
    <property type="entry name" value="KH_dom_type_1_sf"/>
</dbReference>